<evidence type="ECO:0000313" key="2">
    <source>
        <dbReference type="Proteomes" id="UP001432039"/>
    </source>
</evidence>
<name>A0ABZ1TNA9_STRVG</name>
<dbReference type="EMBL" id="CP108090">
    <property type="protein sequence ID" value="WUQ16732.1"/>
    <property type="molecule type" value="Genomic_DNA"/>
</dbReference>
<proteinExistence type="predicted"/>
<organism evidence="1 2">
    <name type="scientific">Streptomyces virginiae</name>
    <name type="common">Streptomyces cinnamonensis</name>
    <dbReference type="NCBI Taxonomy" id="1961"/>
    <lineage>
        <taxon>Bacteria</taxon>
        <taxon>Bacillati</taxon>
        <taxon>Actinomycetota</taxon>
        <taxon>Actinomycetes</taxon>
        <taxon>Kitasatosporales</taxon>
        <taxon>Streptomycetaceae</taxon>
        <taxon>Streptomyces</taxon>
    </lineage>
</organism>
<keyword evidence="2" id="KW-1185">Reference proteome</keyword>
<dbReference type="Proteomes" id="UP001432039">
    <property type="component" value="Chromosome"/>
</dbReference>
<reference evidence="1" key="1">
    <citation type="submission" date="2022-10" db="EMBL/GenBank/DDBJ databases">
        <title>The complete genomes of actinobacterial strains from the NBC collection.</title>
        <authorList>
            <person name="Joergensen T.S."/>
            <person name="Alvarez Arevalo M."/>
            <person name="Sterndorff E.B."/>
            <person name="Faurdal D."/>
            <person name="Vuksanovic O."/>
            <person name="Mourched A.-S."/>
            <person name="Charusanti P."/>
            <person name="Shaw S."/>
            <person name="Blin K."/>
            <person name="Weber T."/>
        </authorList>
    </citation>
    <scope>NUCLEOTIDE SEQUENCE</scope>
    <source>
        <strain evidence="1">NBC_00248</strain>
    </source>
</reference>
<accession>A0ABZ1TNA9</accession>
<evidence type="ECO:0000313" key="1">
    <source>
        <dbReference type="EMBL" id="WUQ16732.1"/>
    </source>
</evidence>
<sequence length="150" mass="16409">MLLQIHMPRNRTQPWAGMQVTSGCFSMEVGSDVSLSTEVSAMTLPARHRTGGPVGPDAFFGRTHPFFGAPRARHTPLRPMRVAGIARPHALNGRHRGQEPKLFLTAAGIGNGIDRSAWEQAPISSSCSERGHAQRTVRRERVGAPVWVPR</sequence>
<gene>
    <name evidence="1" type="ORF">OG517_37865</name>
</gene>
<protein>
    <submittedName>
        <fullName evidence="1">Uncharacterized protein</fullName>
    </submittedName>
</protein>
<dbReference type="RefSeq" id="WP_328964989.1">
    <property type="nucleotide sequence ID" value="NZ_CP108090.1"/>
</dbReference>